<feature type="domain" description="Blue (type 1) copper" evidence="5">
    <location>
        <begin position="51"/>
        <end position="168"/>
    </location>
</feature>
<accession>A0A0A2GUW3</accession>
<dbReference type="PANTHER" id="PTHR38439">
    <property type="entry name" value="AURACYANIN-B"/>
    <property type="match status" value="1"/>
</dbReference>
<dbReference type="InterPro" id="IPR000923">
    <property type="entry name" value="BlueCu_1"/>
</dbReference>
<evidence type="ECO:0000256" key="1">
    <source>
        <dbReference type="ARBA" id="ARBA00022448"/>
    </source>
</evidence>
<dbReference type="AlphaFoldDB" id="A0A0A2GUW3"/>
<dbReference type="KEGG" id="ddo:I597_0746"/>
<protein>
    <submittedName>
        <fullName evidence="6">Azurin</fullName>
    </submittedName>
</protein>
<keyword evidence="2" id="KW-0479">Metal-binding</keyword>
<dbReference type="OrthoDB" id="9814063at2"/>
<dbReference type="InterPro" id="IPR028871">
    <property type="entry name" value="BlueCu_1_BS"/>
</dbReference>
<dbReference type="PANTHER" id="PTHR38439:SF2">
    <property type="entry name" value="OUTER MEMBRANE PROTEIN H.8"/>
    <property type="match status" value="1"/>
</dbReference>
<keyword evidence="7" id="KW-1185">Reference proteome</keyword>
<sequence>MKFKGIIAALALAGLMISCGGEEKKAEKETVKIGSKKTTKKDDGKSVNLALAGNDQMKYDKSELKVKAGQEVTLTLRHTGKIDKKIMGHNFVLLKPGTSIPEFSAAAAATGEAGDWIANEDQIIAHTKMIGGGQSTTVTFTAPEAGTYDFICSFPGHSGLMKGKFIVE</sequence>
<dbReference type="GO" id="GO:0005507">
    <property type="term" value="F:copper ion binding"/>
    <property type="evidence" value="ECO:0007669"/>
    <property type="project" value="InterPro"/>
</dbReference>
<dbReference type="Gene3D" id="2.60.40.420">
    <property type="entry name" value="Cupredoxins - blue copper proteins"/>
    <property type="match status" value="1"/>
</dbReference>
<dbReference type="InterPro" id="IPR014068">
    <property type="entry name" value="Azurin"/>
</dbReference>
<keyword evidence="3" id="KW-0249">Electron transport</keyword>
<evidence type="ECO:0000256" key="3">
    <source>
        <dbReference type="ARBA" id="ARBA00022982"/>
    </source>
</evidence>
<evidence type="ECO:0000313" key="6">
    <source>
        <dbReference type="EMBL" id="KGO07027.1"/>
    </source>
</evidence>
<dbReference type="NCBIfam" id="TIGR02695">
    <property type="entry name" value="azurin"/>
    <property type="match status" value="1"/>
</dbReference>
<keyword evidence="4" id="KW-0186">Copper</keyword>
<dbReference type="PROSITE" id="PS00196">
    <property type="entry name" value="COPPER_BLUE"/>
    <property type="match status" value="1"/>
</dbReference>
<dbReference type="GO" id="GO:0009055">
    <property type="term" value="F:electron transfer activity"/>
    <property type="evidence" value="ECO:0007669"/>
    <property type="project" value="InterPro"/>
</dbReference>
<evidence type="ECO:0000256" key="2">
    <source>
        <dbReference type="ARBA" id="ARBA00022723"/>
    </source>
</evidence>
<dbReference type="CDD" id="cd13922">
    <property type="entry name" value="Azurin"/>
    <property type="match status" value="1"/>
</dbReference>
<evidence type="ECO:0000256" key="4">
    <source>
        <dbReference type="ARBA" id="ARBA00023008"/>
    </source>
</evidence>
<organism evidence="6 7">
    <name type="scientific">Dokdonia donghaensis DSW-1</name>
    <dbReference type="NCBI Taxonomy" id="1300343"/>
    <lineage>
        <taxon>Bacteria</taxon>
        <taxon>Pseudomonadati</taxon>
        <taxon>Bacteroidota</taxon>
        <taxon>Flavobacteriia</taxon>
        <taxon>Flavobacteriales</taxon>
        <taxon>Flavobacteriaceae</taxon>
        <taxon>Dokdonia</taxon>
    </lineage>
</organism>
<dbReference type="SUPFAM" id="SSF49503">
    <property type="entry name" value="Cupredoxins"/>
    <property type="match status" value="1"/>
</dbReference>
<dbReference type="InterPro" id="IPR008972">
    <property type="entry name" value="Cupredoxin"/>
</dbReference>
<dbReference type="Proteomes" id="UP000030140">
    <property type="component" value="Unassembled WGS sequence"/>
</dbReference>
<name>A0A0A2GUW3_9FLAO</name>
<dbReference type="RefSeq" id="WP_035326473.1">
    <property type="nucleotide sequence ID" value="NZ_CP015125.1"/>
</dbReference>
<evidence type="ECO:0000259" key="5">
    <source>
        <dbReference type="Pfam" id="PF00127"/>
    </source>
</evidence>
<dbReference type="PROSITE" id="PS51257">
    <property type="entry name" value="PROKAR_LIPOPROTEIN"/>
    <property type="match status" value="1"/>
</dbReference>
<keyword evidence="1" id="KW-0813">Transport</keyword>
<dbReference type="InterPro" id="IPR050845">
    <property type="entry name" value="Cu-binding_ET"/>
</dbReference>
<comment type="caution">
    <text evidence="6">The sequence shown here is derived from an EMBL/GenBank/DDBJ whole genome shotgun (WGS) entry which is preliminary data.</text>
</comment>
<reference evidence="6 7" key="1">
    <citation type="submission" date="2014-10" db="EMBL/GenBank/DDBJ databases">
        <title>Draft genome sequence of the proteorhodopsin-containing marine bacterium Dokdonia donghaensis.</title>
        <authorList>
            <person name="Gomez-Consarnau L."/>
            <person name="Gonzalez J.M."/>
            <person name="Riedel T."/>
            <person name="Jaenicke S."/>
            <person name="Wagner-Doebler I."/>
            <person name="Fuhrman J.A."/>
        </authorList>
    </citation>
    <scope>NUCLEOTIDE SEQUENCE [LARGE SCALE GENOMIC DNA]</scope>
    <source>
        <strain evidence="6 7">DSW-1</strain>
    </source>
</reference>
<proteinExistence type="predicted"/>
<evidence type="ECO:0000313" key="7">
    <source>
        <dbReference type="Proteomes" id="UP000030140"/>
    </source>
</evidence>
<gene>
    <name evidence="6" type="ORF">NV36_09370</name>
</gene>
<dbReference type="EMBL" id="JSAQ01000001">
    <property type="protein sequence ID" value="KGO07027.1"/>
    <property type="molecule type" value="Genomic_DNA"/>
</dbReference>
<dbReference type="Pfam" id="PF00127">
    <property type="entry name" value="Copper-bind"/>
    <property type="match status" value="1"/>
</dbReference>
<dbReference type="PATRIC" id="fig|1300343.5.peg.756"/>